<reference evidence="2 3" key="1">
    <citation type="submission" date="2012-10" db="EMBL/GenBank/DDBJ databases">
        <title>Genome sequencing and analysis of entomopathogenic fungi Beauveria bassiana D1-5.</title>
        <authorList>
            <person name="Li Q."/>
            <person name="Wang L."/>
            <person name="Zhang Z."/>
            <person name="Wang Q."/>
            <person name="Ren J."/>
            <person name="Wang M."/>
            <person name="Xu W."/>
            <person name="Wang J."/>
            <person name="Lu Y."/>
            <person name="Du Q."/>
            <person name="Sun Z."/>
        </authorList>
    </citation>
    <scope>NUCLEOTIDE SEQUENCE [LARGE SCALE GENOMIC DNA]</scope>
    <source>
        <strain evidence="2 3">D1-5</strain>
    </source>
</reference>
<dbReference type="AlphaFoldDB" id="A0A0A2VVI2"/>
<evidence type="ECO:0000313" key="3">
    <source>
        <dbReference type="Proteomes" id="UP000030106"/>
    </source>
</evidence>
<evidence type="ECO:0000313" key="2">
    <source>
        <dbReference type="EMBL" id="KGQ11623.1"/>
    </source>
</evidence>
<accession>A0A0A2VVI2</accession>
<comment type="caution">
    <text evidence="2">The sequence shown here is derived from an EMBL/GenBank/DDBJ whole genome shotgun (WGS) entry which is preliminary data.</text>
</comment>
<proteinExistence type="predicted"/>
<feature type="chain" id="PRO_5002006769" evidence="1">
    <location>
        <begin position="19"/>
        <end position="147"/>
    </location>
</feature>
<evidence type="ECO:0000256" key="1">
    <source>
        <dbReference type="SAM" id="SignalP"/>
    </source>
</evidence>
<dbReference type="EMBL" id="ANFO01000193">
    <property type="protein sequence ID" value="KGQ11623.1"/>
    <property type="molecule type" value="Genomic_DNA"/>
</dbReference>
<name>A0A0A2VVI2_BEABA</name>
<dbReference type="Proteomes" id="UP000030106">
    <property type="component" value="Unassembled WGS sequence"/>
</dbReference>
<sequence length="147" mass="16407">MLSILLGLLALAPATTLAYRGEPKGGVWDVQRLKQVCGKPGCYQQFYVNVRDENSPTRVAFDSFCTTLLVGGDWQKCGSEVPYSPNGGFAKMGNYDNTTKTADVWFSWIFREDGKNVNATGRMVVESPNYWDVAKCRQMVVVSKEYV</sequence>
<dbReference type="HOGENOM" id="CLU_1712941_0_0_1"/>
<gene>
    <name evidence="2" type="ORF">BBAD15_g2630</name>
</gene>
<organism evidence="2 3">
    <name type="scientific">Beauveria bassiana D1-5</name>
    <dbReference type="NCBI Taxonomy" id="1245745"/>
    <lineage>
        <taxon>Eukaryota</taxon>
        <taxon>Fungi</taxon>
        <taxon>Dikarya</taxon>
        <taxon>Ascomycota</taxon>
        <taxon>Pezizomycotina</taxon>
        <taxon>Sordariomycetes</taxon>
        <taxon>Hypocreomycetidae</taxon>
        <taxon>Hypocreales</taxon>
        <taxon>Cordycipitaceae</taxon>
        <taxon>Beauveria</taxon>
    </lineage>
</organism>
<feature type="signal peptide" evidence="1">
    <location>
        <begin position="1"/>
        <end position="18"/>
    </location>
</feature>
<protein>
    <submittedName>
        <fullName evidence="2">Uncharacterized protein</fullName>
    </submittedName>
</protein>
<keyword evidence="1" id="KW-0732">Signal</keyword>